<dbReference type="InterPro" id="IPR013096">
    <property type="entry name" value="Cupin_2"/>
</dbReference>
<comment type="caution">
    <text evidence="3">The sequence shown here is derived from an EMBL/GenBank/DDBJ whole genome shotgun (WGS) entry which is preliminary data.</text>
</comment>
<keyword evidence="1" id="KW-0732">Signal</keyword>
<dbReference type="Proteomes" id="UP001501727">
    <property type="component" value="Unassembled WGS sequence"/>
</dbReference>
<accession>A0ABP7M260</accession>
<dbReference type="InterPro" id="IPR011051">
    <property type="entry name" value="RmlC_Cupin_sf"/>
</dbReference>
<keyword evidence="4" id="KW-1185">Reference proteome</keyword>
<proteinExistence type="predicted"/>
<name>A0ABP7M260_9GAMM</name>
<dbReference type="Gene3D" id="2.60.120.10">
    <property type="entry name" value="Jelly Rolls"/>
    <property type="match status" value="1"/>
</dbReference>
<sequence>MRPMHLIVAVAALFAAPAQAAADCDIAAAVDAWAADWSRRDAAQLHADAAFELQVTDTGESFRVELPRQGTGRVVAATGADYATRFSAPRDVYCDIASGRMNILTTLGQARPSDPTPMAVDIGAGYKDRVRSELIPAWFHFFATGAPEIVKFGFGHGRQVHGGHAVPLYYGEGLRTAWYGLKPGMHVNRDPADQANEFDSIFVVLAGEVRARFDGREATVRKGESVFVPAGMRHEFWVDEGEGEFLVIMTGEGA</sequence>
<feature type="chain" id="PRO_5045786094" description="Cupin type-2 domain-containing protein" evidence="1">
    <location>
        <begin position="21"/>
        <end position="254"/>
    </location>
</feature>
<gene>
    <name evidence="3" type="ORF">GCM10022229_01080</name>
</gene>
<evidence type="ECO:0000313" key="4">
    <source>
        <dbReference type="Proteomes" id="UP001501727"/>
    </source>
</evidence>
<evidence type="ECO:0000259" key="2">
    <source>
        <dbReference type="Pfam" id="PF07883"/>
    </source>
</evidence>
<dbReference type="Pfam" id="PF07883">
    <property type="entry name" value="Cupin_2"/>
    <property type="match status" value="1"/>
</dbReference>
<evidence type="ECO:0000313" key="3">
    <source>
        <dbReference type="EMBL" id="GAA3912261.1"/>
    </source>
</evidence>
<organism evidence="3 4">
    <name type="scientific">Luteimonas lutimaris</name>
    <dbReference type="NCBI Taxonomy" id="698645"/>
    <lineage>
        <taxon>Bacteria</taxon>
        <taxon>Pseudomonadati</taxon>
        <taxon>Pseudomonadota</taxon>
        <taxon>Gammaproteobacteria</taxon>
        <taxon>Lysobacterales</taxon>
        <taxon>Lysobacteraceae</taxon>
        <taxon>Luteimonas</taxon>
    </lineage>
</organism>
<reference evidence="4" key="1">
    <citation type="journal article" date="2019" name="Int. J. Syst. Evol. Microbiol.">
        <title>The Global Catalogue of Microorganisms (GCM) 10K type strain sequencing project: providing services to taxonomists for standard genome sequencing and annotation.</title>
        <authorList>
            <consortium name="The Broad Institute Genomics Platform"/>
            <consortium name="The Broad Institute Genome Sequencing Center for Infectious Disease"/>
            <person name="Wu L."/>
            <person name="Ma J."/>
        </authorList>
    </citation>
    <scope>NUCLEOTIDE SEQUENCE [LARGE SCALE GENOMIC DNA]</scope>
    <source>
        <strain evidence="4">JCM 16916</strain>
    </source>
</reference>
<evidence type="ECO:0000256" key="1">
    <source>
        <dbReference type="SAM" id="SignalP"/>
    </source>
</evidence>
<dbReference type="InterPro" id="IPR014710">
    <property type="entry name" value="RmlC-like_jellyroll"/>
</dbReference>
<protein>
    <recommendedName>
        <fullName evidence="2">Cupin type-2 domain-containing protein</fullName>
    </recommendedName>
</protein>
<dbReference type="SUPFAM" id="SSF51182">
    <property type="entry name" value="RmlC-like cupins"/>
    <property type="match status" value="1"/>
</dbReference>
<dbReference type="EMBL" id="BAAAZU010000001">
    <property type="protein sequence ID" value="GAA3912261.1"/>
    <property type="molecule type" value="Genomic_DNA"/>
</dbReference>
<feature type="signal peptide" evidence="1">
    <location>
        <begin position="1"/>
        <end position="20"/>
    </location>
</feature>
<feature type="domain" description="Cupin type-2" evidence="2">
    <location>
        <begin position="200"/>
        <end position="248"/>
    </location>
</feature>